<evidence type="ECO:0000256" key="1">
    <source>
        <dbReference type="ARBA" id="ARBA00004141"/>
    </source>
</evidence>
<evidence type="ECO:0000256" key="5">
    <source>
        <dbReference type="SAM" id="Phobius"/>
    </source>
</evidence>
<organism evidence="7 8">
    <name type="scientific">Synoicihabitans lomoniglobus</name>
    <dbReference type="NCBI Taxonomy" id="2909285"/>
    <lineage>
        <taxon>Bacteria</taxon>
        <taxon>Pseudomonadati</taxon>
        <taxon>Verrucomicrobiota</taxon>
        <taxon>Opitutia</taxon>
        <taxon>Opitutales</taxon>
        <taxon>Opitutaceae</taxon>
        <taxon>Synoicihabitans</taxon>
    </lineage>
</organism>
<reference evidence="7" key="1">
    <citation type="submission" date="2023-03" db="EMBL/GenBank/DDBJ databases">
        <title>Lomoglobus Profundus gen. nov., sp. nov., a novel member of the phylum Verrucomicrobia, isolated from deep-marine sediment of South China Sea.</title>
        <authorList>
            <person name="Ahmad T."/>
            <person name="Ishaq S.E."/>
            <person name="Wang F."/>
        </authorList>
    </citation>
    <scope>NUCLEOTIDE SEQUENCE</scope>
    <source>
        <strain evidence="7">LMO-M01</strain>
    </source>
</reference>
<keyword evidence="4 5" id="KW-0472">Membrane</keyword>
<dbReference type="Gene3D" id="3.30.750.24">
    <property type="entry name" value="STAS domain"/>
    <property type="match status" value="1"/>
</dbReference>
<feature type="transmembrane region" description="Helical" evidence="5">
    <location>
        <begin position="368"/>
        <end position="399"/>
    </location>
</feature>
<dbReference type="PANTHER" id="PTHR43310">
    <property type="entry name" value="SULFATE TRANSPORTER YBAR-RELATED"/>
    <property type="match status" value="1"/>
</dbReference>
<dbReference type="InterPro" id="IPR011547">
    <property type="entry name" value="SLC26A/SulP_dom"/>
</dbReference>
<dbReference type="InterPro" id="IPR036513">
    <property type="entry name" value="STAS_dom_sf"/>
</dbReference>
<dbReference type="InterPro" id="IPR058548">
    <property type="entry name" value="MlaB-like_STAS"/>
</dbReference>
<feature type="transmembrane region" description="Helical" evidence="5">
    <location>
        <begin position="191"/>
        <end position="210"/>
    </location>
</feature>
<protein>
    <submittedName>
        <fullName evidence="7">SulP family inorganic anion transporter</fullName>
    </submittedName>
</protein>
<feature type="transmembrane region" description="Helical" evidence="5">
    <location>
        <begin position="125"/>
        <end position="143"/>
    </location>
</feature>
<dbReference type="PROSITE" id="PS50801">
    <property type="entry name" value="STAS"/>
    <property type="match status" value="1"/>
</dbReference>
<dbReference type="InterPro" id="IPR002645">
    <property type="entry name" value="STAS_dom"/>
</dbReference>
<evidence type="ECO:0000313" key="8">
    <source>
        <dbReference type="Proteomes" id="UP001218638"/>
    </source>
</evidence>
<dbReference type="RefSeq" id="WP_330929508.1">
    <property type="nucleotide sequence ID" value="NZ_CP119075.1"/>
</dbReference>
<dbReference type="CDD" id="cd07042">
    <property type="entry name" value="STAS_SulP_like_sulfate_transporter"/>
    <property type="match status" value="1"/>
</dbReference>
<feature type="transmembrane region" description="Helical" evidence="5">
    <location>
        <begin position="337"/>
        <end position="356"/>
    </location>
</feature>
<feature type="transmembrane region" description="Helical" evidence="5">
    <location>
        <begin position="230"/>
        <end position="251"/>
    </location>
</feature>
<evidence type="ECO:0000256" key="4">
    <source>
        <dbReference type="ARBA" id="ARBA00023136"/>
    </source>
</evidence>
<dbReference type="Pfam" id="PF00916">
    <property type="entry name" value="Sulfate_transp"/>
    <property type="match status" value="1"/>
</dbReference>
<dbReference type="Pfam" id="PF13466">
    <property type="entry name" value="STAS_2"/>
    <property type="match status" value="1"/>
</dbReference>
<dbReference type="SUPFAM" id="SSF52091">
    <property type="entry name" value="SpoIIaa-like"/>
    <property type="match status" value="1"/>
</dbReference>
<accession>A0AAF0A1L1</accession>
<sequence length="521" mass="55235">MTNPFIRKQGTFKDDALSGLTVALALVPEAIAFAFVAGVPPLVGLYAAFFIGLITSIFGGRPGMISGATGALAVVMVALVQEGNARGGEGAGLEYLFATVVLMGIIQITVGALRLGRLIRLVPHPVMMGFVNGLAIVIFLAQLDMFKERSGAEVGGWLTGSALWTMLGLTALTMAIIHFLPKFTKAIPSSLAAILVVAGIAFLGVNTQVVGDLASVQGSLPQLHLPSVPFNMDTLAFIFPYAAILAAVGLIESLMTLQLVDELTETRGQGNREAVAQGAANIVTGFFQGMGGCAMIGQSLINIRSGGRGRTSGIVAALGLLTFILVGAPFIDRIPMAALTGVMFMVVIGTFEWATFETFGKVPKSDILVIAIVTGVTVYADLAIAVLVGVLVSALVFAWKSAQHVRLVVLEDTHAQRTYLMSGLLYFGSVREFADQFRPAEDPNDVVIDCRDTRVCDLSGLEAINALAERYRKAGKTLHLRHLSPECRILLEKAGTLIDVQVMADDPHYSVARINADGKFE</sequence>
<evidence type="ECO:0000259" key="6">
    <source>
        <dbReference type="PROSITE" id="PS50801"/>
    </source>
</evidence>
<feature type="domain" description="STAS" evidence="6">
    <location>
        <begin position="421"/>
        <end position="495"/>
    </location>
</feature>
<keyword evidence="8" id="KW-1185">Reference proteome</keyword>
<dbReference type="PANTHER" id="PTHR43310:SF1">
    <property type="entry name" value="SULFATE TRANSPORTER YBAR-RELATED"/>
    <property type="match status" value="1"/>
</dbReference>
<dbReference type="EMBL" id="CP119075">
    <property type="protein sequence ID" value="WED65122.1"/>
    <property type="molecule type" value="Genomic_DNA"/>
</dbReference>
<keyword evidence="3 5" id="KW-1133">Transmembrane helix</keyword>
<feature type="transmembrane region" description="Helical" evidence="5">
    <location>
        <begin position="42"/>
        <end position="58"/>
    </location>
</feature>
<feature type="transmembrane region" description="Helical" evidence="5">
    <location>
        <begin position="95"/>
        <end position="113"/>
    </location>
</feature>
<comment type="subcellular location">
    <subcellularLocation>
        <location evidence="1">Membrane</location>
        <topology evidence="1">Multi-pass membrane protein</topology>
    </subcellularLocation>
</comment>
<keyword evidence="2 5" id="KW-0812">Transmembrane</keyword>
<evidence type="ECO:0000313" key="7">
    <source>
        <dbReference type="EMBL" id="WED65122.1"/>
    </source>
</evidence>
<dbReference type="Proteomes" id="UP001218638">
    <property type="component" value="Chromosome"/>
</dbReference>
<feature type="transmembrane region" description="Helical" evidence="5">
    <location>
        <begin position="65"/>
        <end position="83"/>
    </location>
</feature>
<name>A0AAF0A1L1_9BACT</name>
<proteinExistence type="predicted"/>
<gene>
    <name evidence="7" type="ORF">PXH66_22520</name>
</gene>
<feature type="transmembrane region" description="Helical" evidence="5">
    <location>
        <begin position="155"/>
        <end position="179"/>
    </location>
</feature>
<dbReference type="AlphaFoldDB" id="A0AAF0A1L1"/>
<evidence type="ECO:0000256" key="2">
    <source>
        <dbReference type="ARBA" id="ARBA00022692"/>
    </source>
</evidence>
<dbReference type="KEGG" id="slom:PXH66_22520"/>
<evidence type="ECO:0000256" key="3">
    <source>
        <dbReference type="ARBA" id="ARBA00022989"/>
    </source>
</evidence>
<dbReference type="InterPro" id="IPR052706">
    <property type="entry name" value="Membrane-Transporter-like"/>
</dbReference>
<dbReference type="GO" id="GO:0016020">
    <property type="term" value="C:membrane"/>
    <property type="evidence" value="ECO:0007669"/>
    <property type="project" value="UniProtKB-SubCell"/>
</dbReference>
<feature type="transmembrane region" description="Helical" evidence="5">
    <location>
        <begin position="313"/>
        <end position="331"/>
    </location>
</feature>